<reference evidence="5" key="1">
    <citation type="journal article" date="2019" name="Int. J. Syst. Evol. Microbiol.">
        <title>The Global Catalogue of Microorganisms (GCM) 10K type strain sequencing project: providing services to taxonomists for standard genome sequencing and annotation.</title>
        <authorList>
            <consortium name="The Broad Institute Genomics Platform"/>
            <consortium name="The Broad Institute Genome Sequencing Center for Infectious Disease"/>
            <person name="Wu L."/>
            <person name="Ma J."/>
        </authorList>
    </citation>
    <scope>NUCLEOTIDE SEQUENCE [LARGE SCALE GENOMIC DNA]</scope>
    <source>
        <strain evidence="5">KCTC 3913</strain>
    </source>
</reference>
<dbReference type="InterPro" id="IPR035965">
    <property type="entry name" value="PAS-like_dom_sf"/>
</dbReference>
<dbReference type="InterPro" id="IPR052155">
    <property type="entry name" value="Biofilm_reg_signaling"/>
</dbReference>
<dbReference type="Pfam" id="PF00990">
    <property type="entry name" value="GGDEF"/>
    <property type="match status" value="1"/>
</dbReference>
<dbReference type="InterPro" id="IPR029787">
    <property type="entry name" value="Nucleotide_cyclase"/>
</dbReference>
<evidence type="ECO:0000313" key="5">
    <source>
        <dbReference type="Proteomes" id="UP001597506"/>
    </source>
</evidence>
<dbReference type="CDD" id="cd00130">
    <property type="entry name" value="PAS"/>
    <property type="match status" value="1"/>
</dbReference>
<dbReference type="InterPro" id="IPR013702">
    <property type="entry name" value="FIST_domain_N"/>
</dbReference>
<dbReference type="CDD" id="cd01949">
    <property type="entry name" value="GGDEF"/>
    <property type="match status" value="1"/>
</dbReference>
<name>A0ABW5RRG5_9BACI</name>
<evidence type="ECO:0000313" key="4">
    <source>
        <dbReference type="EMBL" id="MFD2681282.1"/>
    </source>
</evidence>
<dbReference type="Gene3D" id="3.20.20.450">
    <property type="entry name" value="EAL domain"/>
    <property type="match status" value="1"/>
</dbReference>
<dbReference type="Pfam" id="PF10442">
    <property type="entry name" value="FIST_C"/>
    <property type="match status" value="1"/>
</dbReference>
<feature type="domain" description="PAS" evidence="1">
    <location>
        <begin position="415"/>
        <end position="485"/>
    </location>
</feature>
<dbReference type="InterPro" id="IPR001633">
    <property type="entry name" value="EAL_dom"/>
</dbReference>
<dbReference type="Proteomes" id="UP001597506">
    <property type="component" value="Unassembled WGS sequence"/>
</dbReference>
<dbReference type="SMART" id="SM00052">
    <property type="entry name" value="EAL"/>
    <property type="match status" value="1"/>
</dbReference>
<dbReference type="PROSITE" id="PS50883">
    <property type="entry name" value="EAL"/>
    <property type="match status" value="1"/>
</dbReference>
<protein>
    <submittedName>
        <fullName evidence="4">EAL domain-containing protein</fullName>
    </submittedName>
</protein>
<dbReference type="SMART" id="SM01204">
    <property type="entry name" value="FIST_C"/>
    <property type="match status" value="1"/>
</dbReference>
<dbReference type="EMBL" id="JBHUMF010000028">
    <property type="protein sequence ID" value="MFD2681282.1"/>
    <property type="molecule type" value="Genomic_DNA"/>
</dbReference>
<dbReference type="Pfam" id="PF08495">
    <property type="entry name" value="FIST"/>
    <property type="match status" value="1"/>
</dbReference>
<dbReference type="PANTHER" id="PTHR44757">
    <property type="entry name" value="DIGUANYLATE CYCLASE DGCP"/>
    <property type="match status" value="1"/>
</dbReference>
<dbReference type="NCBIfam" id="TIGR00229">
    <property type="entry name" value="sensory_box"/>
    <property type="match status" value="1"/>
</dbReference>
<evidence type="ECO:0000259" key="1">
    <source>
        <dbReference type="PROSITE" id="PS50112"/>
    </source>
</evidence>
<keyword evidence="5" id="KW-1185">Reference proteome</keyword>
<feature type="domain" description="EAL" evidence="2">
    <location>
        <begin position="712"/>
        <end position="966"/>
    </location>
</feature>
<dbReference type="PANTHER" id="PTHR44757:SF2">
    <property type="entry name" value="BIOFILM ARCHITECTURE MAINTENANCE PROTEIN MBAA"/>
    <property type="match status" value="1"/>
</dbReference>
<dbReference type="CDD" id="cd01948">
    <property type="entry name" value="EAL"/>
    <property type="match status" value="1"/>
</dbReference>
<comment type="caution">
    <text evidence="4">The sequence shown here is derived from an EMBL/GenBank/DDBJ whole genome shotgun (WGS) entry which is preliminary data.</text>
</comment>
<dbReference type="InterPro" id="IPR000160">
    <property type="entry name" value="GGDEF_dom"/>
</dbReference>
<accession>A0ABW5RRG5</accession>
<dbReference type="InterPro" id="IPR013767">
    <property type="entry name" value="PAS_fold"/>
</dbReference>
<dbReference type="NCBIfam" id="TIGR00254">
    <property type="entry name" value="GGDEF"/>
    <property type="match status" value="1"/>
</dbReference>
<dbReference type="SUPFAM" id="SSF141868">
    <property type="entry name" value="EAL domain-like"/>
    <property type="match status" value="1"/>
</dbReference>
<dbReference type="SMART" id="SM00267">
    <property type="entry name" value="GGDEF"/>
    <property type="match status" value="1"/>
</dbReference>
<dbReference type="RefSeq" id="WP_377935362.1">
    <property type="nucleotide sequence ID" value="NZ_JBHUMF010000028.1"/>
</dbReference>
<dbReference type="Pfam" id="PF00563">
    <property type="entry name" value="EAL"/>
    <property type="match status" value="1"/>
</dbReference>
<dbReference type="PROSITE" id="PS50887">
    <property type="entry name" value="GGDEF"/>
    <property type="match status" value="1"/>
</dbReference>
<dbReference type="Pfam" id="PF00989">
    <property type="entry name" value="PAS"/>
    <property type="match status" value="1"/>
</dbReference>
<dbReference type="SMART" id="SM00091">
    <property type="entry name" value="PAS"/>
    <property type="match status" value="1"/>
</dbReference>
<dbReference type="Gene3D" id="3.30.70.270">
    <property type="match status" value="1"/>
</dbReference>
<organism evidence="4 5">
    <name type="scientific">Bacillus seohaeanensis</name>
    <dbReference type="NCBI Taxonomy" id="284580"/>
    <lineage>
        <taxon>Bacteria</taxon>
        <taxon>Bacillati</taxon>
        <taxon>Bacillota</taxon>
        <taxon>Bacilli</taxon>
        <taxon>Bacillales</taxon>
        <taxon>Bacillaceae</taxon>
        <taxon>Bacillus</taxon>
    </lineage>
</organism>
<evidence type="ECO:0000259" key="2">
    <source>
        <dbReference type="PROSITE" id="PS50883"/>
    </source>
</evidence>
<sequence>MAKSFQCVYTSETQLKEFIHSNKLHLYPSILLQAYVGSYSIEAIMDFQAIIHRLLPHVSLLGCNSNGQVFNGDLVSEPVLTFTVFETTEITTGFIELPKPQESQKRGIEFYQKLARCDTKAIILLASHLNLQISEFLAGLHKESDGVKVAGALAADLPDDKPAYVFTNHAVSQNGVAAVSLNNENLRVYSFIVEQWQEVGQPFTITKAKGKTIYTINEKKPVQLFEEYLGANFVEELPNSGAEFPFLLNQKGEKVAVYVIKLIKDGAIEVSHAVEEGQELTFAFANIEGIMHKVLTELKFLEKNPLDAHFVYNCIARKKYISDITHQEMRMFNEISPISGLFSHGEIGQKENSIPKVFAHSLSYLGLSETIKKPLTDKKFEFQLKPEVKTKVNLANLIKASARDIKSLTESIQVSEEYYRSLFDNNTDFVYSTDLNGKFNSINPSFTKTFGYSTEEVLGKPAINFVSNEDRTKVQRHFLRALKGKTQYYDLRIPSKLGEPNYFQIKNVPITVNDQCVGLFGIGRNITKEYESEQKITQLAYYDSETGLPNKTKFKEIAEEMINQAKKKNKVLAVMFLDMDRFKVINDTLGHTAGDNIIKKMAERLSKSLPKGAYLGRFSGDKFTILLTEAANLESVSATAKKVLQLIQMPTYYQNQEFFITASIGIGIFPQDGKEVTELLRNADAALNRVKLQGGNDIVYFSTKMNEEAIRKVEMESSLRKAIERNELFMTYQPIVTVDNQKPIGCEALIRWRHPNWGIVPPVDFIPLAEETGLIYEIGKWVLVQSCIQLKKWLDNNSEPFYISVNVSAIQFQNELFLQDVKEALSISGIPPECLCLELTETVMLHHSQHMLKMMNSLADLGIKIAIDDFGTGYSSLSYLKNLPVHILKIDRSFVQNMNDHTPDIAIVQSVSTMGRGLNMKVLAEGVETKHQLELLRQLGCDYAQGYLIEKPMKQEDMTKWLQRLNLILN</sequence>
<dbReference type="InterPro" id="IPR035919">
    <property type="entry name" value="EAL_sf"/>
</dbReference>
<evidence type="ECO:0000259" key="3">
    <source>
        <dbReference type="PROSITE" id="PS50887"/>
    </source>
</evidence>
<gene>
    <name evidence="4" type="ORF">ACFSUL_11050</name>
</gene>
<dbReference type="InterPro" id="IPR019494">
    <property type="entry name" value="FIST_C"/>
</dbReference>
<dbReference type="InterPro" id="IPR000014">
    <property type="entry name" value="PAS"/>
</dbReference>
<dbReference type="Gene3D" id="3.30.450.20">
    <property type="entry name" value="PAS domain"/>
    <property type="match status" value="1"/>
</dbReference>
<proteinExistence type="predicted"/>
<dbReference type="SUPFAM" id="SSF55073">
    <property type="entry name" value="Nucleotide cyclase"/>
    <property type="match status" value="1"/>
</dbReference>
<dbReference type="SMART" id="SM00897">
    <property type="entry name" value="FIST"/>
    <property type="match status" value="1"/>
</dbReference>
<feature type="domain" description="GGDEF" evidence="3">
    <location>
        <begin position="570"/>
        <end position="703"/>
    </location>
</feature>
<dbReference type="InterPro" id="IPR043128">
    <property type="entry name" value="Rev_trsase/Diguanyl_cyclase"/>
</dbReference>
<dbReference type="SUPFAM" id="SSF55785">
    <property type="entry name" value="PYP-like sensor domain (PAS domain)"/>
    <property type="match status" value="1"/>
</dbReference>
<dbReference type="PROSITE" id="PS50112">
    <property type="entry name" value="PAS"/>
    <property type="match status" value="1"/>
</dbReference>